<name>A0A1F5DP06_9BACT</name>
<evidence type="ECO:0000256" key="4">
    <source>
        <dbReference type="ARBA" id="ARBA00023274"/>
    </source>
</evidence>
<protein>
    <recommendedName>
        <fullName evidence="5 6">Small ribosomal subunit protein bS20</fullName>
    </recommendedName>
</protein>
<accession>A0A1F5DP06</accession>
<organism evidence="7 8">
    <name type="scientific">Candidatus Berkelbacteria bacterium RBG_13_40_8</name>
    <dbReference type="NCBI Taxonomy" id="1797467"/>
    <lineage>
        <taxon>Bacteria</taxon>
        <taxon>Candidatus Berkelbacteria</taxon>
    </lineage>
</organism>
<evidence type="ECO:0000256" key="6">
    <source>
        <dbReference type="HAMAP-Rule" id="MF_00500"/>
    </source>
</evidence>
<proteinExistence type="inferred from homology"/>
<keyword evidence="4 6" id="KW-0687">Ribonucleoprotein</keyword>
<dbReference type="EMBL" id="MEZT01000013">
    <property type="protein sequence ID" value="OGD56784.1"/>
    <property type="molecule type" value="Genomic_DNA"/>
</dbReference>
<dbReference type="Gene3D" id="1.20.58.110">
    <property type="entry name" value="Ribosomal protein S20"/>
    <property type="match status" value="1"/>
</dbReference>
<dbReference type="InterPro" id="IPR002583">
    <property type="entry name" value="Ribosomal_bS20"/>
</dbReference>
<reference evidence="7 8" key="1">
    <citation type="journal article" date="2016" name="Nat. Commun.">
        <title>Thousands of microbial genomes shed light on interconnected biogeochemical processes in an aquifer system.</title>
        <authorList>
            <person name="Anantharaman K."/>
            <person name="Brown C.T."/>
            <person name="Hug L.A."/>
            <person name="Sharon I."/>
            <person name="Castelle C.J."/>
            <person name="Probst A.J."/>
            <person name="Thomas B.C."/>
            <person name="Singh A."/>
            <person name="Wilkins M.J."/>
            <person name="Karaoz U."/>
            <person name="Brodie E.L."/>
            <person name="Williams K.H."/>
            <person name="Hubbard S.S."/>
            <person name="Banfield J.F."/>
        </authorList>
    </citation>
    <scope>NUCLEOTIDE SEQUENCE [LARGE SCALE GENOMIC DNA]</scope>
</reference>
<dbReference type="GO" id="GO:0003735">
    <property type="term" value="F:structural constituent of ribosome"/>
    <property type="evidence" value="ECO:0007669"/>
    <property type="project" value="InterPro"/>
</dbReference>
<gene>
    <name evidence="6" type="primary">rpsT</name>
    <name evidence="7" type="ORF">A2V71_01530</name>
</gene>
<dbReference type="SUPFAM" id="SSF46992">
    <property type="entry name" value="Ribosomal protein S20"/>
    <property type="match status" value="1"/>
</dbReference>
<keyword evidence="2 6" id="KW-0694">RNA-binding</keyword>
<dbReference type="NCBIfam" id="TIGR00029">
    <property type="entry name" value="S20"/>
    <property type="match status" value="1"/>
</dbReference>
<comment type="caution">
    <text evidence="7">The sequence shown here is derived from an EMBL/GenBank/DDBJ whole genome shotgun (WGS) entry which is preliminary data.</text>
</comment>
<evidence type="ECO:0000256" key="3">
    <source>
        <dbReference type="ARBA" id="ARBA00022980"/>
    </source>
</evidence>
<evidence type="ECO:0000256" key="2">
    <source>
        <dbReference type="ARBA" id="ARBA00022884"/>
    </source>
</evidence>
<sequence>MPITKSAKKSLKVSRTKAVQNKVNEIKFEKALKKASKENINEVISLIDKAAKTGLIHQNKAARLKSKLSKKFSTVKIVKKEIKTVVKKKTVKGKQKLVKKSETRK</sequence>
<dbReference type="GO" id="GO:0005840">
    <property type="term" value="C:ribosome"/>
    <property type="evidence" value="ECO:0007669"/>
    <property type="project" value="UniProtKB-KW"/>
</dbReference>
<dbReference type="HAMAP" id="MF_00500">
    <property type="entry name" value="Ribosomal_bS20"/>
    <property type="match status" value="1"/>
</dbReference>
<keyword evidence="3 6" id="KW-0689">Ribosomal protein</keyword>
<evidence type="ECO:0000313" key="7">
    <source>
        <dbReference type="EMBL" id="OGD56784.1"/>
    </source>
</evidence>
<dbReference type="Pfam" id="PF01649">
    <property type="entry name" value="Ribosomal_S20p"/>
    <property type="match status" value="1"/>
</dbReference>
<evidence type="ECO:0000313" key="8">
    <source>
        <dbReference type="Proteomes" id="UP000178764"/>
    </source>
</evidence>
<comment type="function">
    <text evidence="6">Binds directly to 16S ribosomal RNA.</text>
</comment>
<dbReference type="Proteomes" id="UP000178764">
    <property type="component" value="Unassembled WGS sequence"/>
</dbReference>
<dbReference type="InterPro" id="IPR036510">
    <property type="entry name" value="Ribosomal_bS20_sf"/>
</dbReference>
<keyword evidence="1 6" id="KW-0699">rRNA-binding</keyword>
<dbReference type="GO" id="GO:0019843">
    <property type="term" value="F:rRNA binding"/>
    <property type="evidence" value="ECO:0007669"/>
    <property type="project" value="UniProtKB-UniRule"/>
</dbReference>
<comment type="similarity">
    <text evidence="6">Belongs to the bacterial ribosomal protein bS20 family.</text>
</comment>
<evidence type="ECO:0000256" key="5">
    <source>
        <dbReference type="ARBA" id="ARBA00035136"/>
    </source>
</evidence>
<evidence type="ECO:0000256" key="1">
    <source>
        <dbReference type="ARBA" id="ARBA00022730"/>
    </source>
</evidence>
<dbReference type="GO" id="GO:0006412">
    <property type="term" value="P:translation"/>
    <property type="evidence" value="ECO:0007669"/>
    <property type="project" value="UniProtKB-UniRule"/>
</dbReference>
<dbReference type="GO" id="GO:1990904">
    <property type="term" value="C:ribonucleoprotein complex"/>
    <property type="evidence" value="ECO:0007669"/>
    <property type="project" value="UniProtKB-KW"/>
</dbReference>
<dbReference type="AlphaFoldDB" id="A0A1F5DP06"/>